<dbReference type="STRING" id="1776334.APZ16_00315"/>
<dbReference type="AlphaFoldDB" id="A0A147JYS4"/>
<comment type="caution">
    <text evidence="1">The sequence shown here is derived from an EMBL/GenBank/DDBJ whole genome shotgun (WGS) entry which is preliminary data.</text>
</comment>
<sequence length="66" mass="7300">MARIKRVLNVPVKDTAQMLDLMKKLGTLAADLEAVSKPGLVRIVLHGTSAEIQELKQKIKDFTKAK</sequence>
<gene>
    <name evidence="1" type="ORF">APZ16_00315</name>
</gene>
<reference evidence="1 2" key="1">
    <citation type="journal article" date="2016" name="Nat. Microbiol.">
        <title>Genomic inference of the metabolism of cosmopolitan subsurface Archaea, Hadesarchaea.</title>
        <authorList>
            <person name="Baker B.J."/>
            <person name="Saw J.H."/>
            <person name="Lind A.E."/>
            <person name="Lazar C.S."/>
            <person name="Hinrichs K.-U."/>
            <person name="Teske A.P."/>
            <person name="Ettema T.J."/>
        </authorList>
    </citation>
    <scope>NUCLEOTIDE SEQUENCE [LARGE SCALE GENOMIC DNA]</scope>
</reference>
<evidence type="ECO:0000313" key="2">
    <source>
        <dbReference type="Proteomes" id="UP000074294"/>
    </source>
</evidence>
<dbReference type="EMBL" id="LQMQ01000014">
    <property type="protein sequence ID" value="KUO41755.1"/>
    <property type="molecule type" value="Genomic_DNA"/>
</dbReference>
<protein>
    <submittedName>
        <fullName evidence="1">Uncharacterized protein</fullName>
    </submittedName>
</protein>
<name>A0A147JYS4_HADYE</name>
<organism evidence="1 2">
    <name type="scientific">Hadarchaeum yellowstonense</name>
    <dbReference type="NCBI Taxonomy" id="1776334"/>
    <lineage>
        <taxon>Archaea</taxon>
        <taxon>Methanobacteriati</taxon>
        <taxon>Candidatus Hadarchaeota</taxon>
        <taxon>Candidatus Hadarchaeia</taxon>
        <taxon>Candidatus Hadarchaeales</taxon>
        <taxon>Candidatus Hadarchaeaceae</taxon>
        <taxon>Candidatus Hadarchaeum</taxon>
    </lineage>
</organism>
<proteinExistence type="predicted"/>
<dbReference type="Proteomes" id="UP000074294">
    <property type="component" value="Unassembled WGS sequence"/>
</dbReference>
<accession>A0A147JYS4</accession>
<evidence type="ECO:0000313" key="1">
    <source>
        <dbReference type="EMBL" id="KUO41755.1"/>
    </source>
</evidence>